<evidence type="ECO:0000313" key="4">
    <source>
        <dbReference type="Proteomes" id="UP000553963"/>
    </source>
</evidence>
<proteinExistence type="predicted"/>
<feature type="region of interest" description="Disordered" evidence="1">
    <location>
        <begin position="68"/>
        <end position="93"/>
    </location>
</feature>
<feature type="compositionally biased region" description="Low complexity" evidence="1">
    <location>
        <begin position="38"/>
        <end position="50"/>
    </location>
</feature>
<protein>
    <submittedName>
        <fullName evidence="3">Uncharacterized protein</fullName>
    </submittedName>
</protein>
<accession>A0A840AT38</accession>
<comment type="caution">
    <text evidence="3">The sequence shown here is derived from an EMBL/GenBank/DDBJ whole genome shotgun (WGS) entry which is preliminary data.</text>
</comment>
<gene>
    <name evidence="3" type="ORF">GGR25_003768</name>
</gene>
<name>A0A840AT38_9HYPH</name>
<organism evidence="3 4">
    <name type="scientific">Kaistia hirudinis</name>
    <dbReference type="NCBI Taxonomy" id="1293440"/>
    <lineage>
        <taxon>Bacteria</taxon>
        <taxon>Pseudomonadati</taxon>
        <taxon>Pseudomonadota</taxon>
        <taxon>Alphaproteobacteria</taxon>
        <taxon>Hyphomicrobiales</taxon>
        <taxon>Kaistiaceae</taxon>
        <taxon>Kaistia</taxon>
    </lineage>
</organism>
<feature type="signal peptide" evidence="2">
    <location>
        <begin position="1"/>
        <end position="27"/>
    </location>
</feature>
<dbReference type="EMBL" id="JACIDS010000005">
    <property type="protein sequence ID" value="MBB3932704.1"/>
    <property type="molecule type" value="Genomic_DNA"/>
</dbReference>
<evidence type="ECO:0000256" key="1">
    <source>
        <dbReference type="SAM" id="MobiDB-lite"/>
    </source>
</evidence>
<sequence length="334" mass="35030">MKPVHLRRGLLPMAAVFAMMILSSALAQEAPPTPPADIPDGAAAADPMPLAPILPQTLDPAALLKPAQPGEAAGRSAAPKEPPPNLTLAAKLTDKGEPLRAGITWRVFADKPGRDGKLPLVREAKGGTVHLALKPGTYIVHVAYGRAGISKQIRVDKSASSDTIVLNAGALKLTAEVGKDRKLNPNQVVFDIYRGTDGQDAETDPLVSDVAPEQTVRLAAGTYHVVSRYGDANASVRADIRVEAGKLTEATLFQKAAHITLKLVAESGGEALANTSWSVVTPGGDSVFDSVGAFPEVVLAIGDYTAVAKHDNKIYEKSFTVESGADRDVEVMAQ</sequence>
<feature type="region of interest" description="Disordered" evidence="1">
    <location>
        <begin position="29"/>
        <end position="50"/>
    </location>
</feature>
<evidence type="ECO:0000313" key="3">
    <source>
        <dbReference type="EMBL" id="MBB3932704.1"/>
    </source>
</evidence>
<dbReference type="RefSeq" id="WP_183400379.1">
    <property type="nucleotide sequence ID" value="NZ_JACIDS010000005.1"/>
</dbReference>
<dbReference type="AlphaFoldDB" id="A0A840AT38"/>
<dbReference type="Proteomes" id="UP000553963">
    <property type="component" value="Unassembled WGS sequence"/>
</dbReference>
<keyword evidence="4" id="KW-1185">Reference proteome</keyword>
<evidence type="ECO:0000256" key="2">
    <source>
        <dbReference type="SAM" id="SignalP"/>
    </source>
</evidence>
<keyword evidence="2" id="KW-0732">Signal</keyword>
<feature type="chain" id="PRO_5032728217" evidence="2">
    <location>
        <begin position="28"/>
        <end position="334"/>
    </location>
</feature>
<reference evidence="3 4" key="1">
    <citation type="submission" date="2020-08" db="EMBL/GenBank/DDBJ databases">
        <title>Genomic Encyclopedia of Type Strains, Phase IV (KMG-IV): sequencing the most valuable type-strain genomes for metagenomic binning, comparative biology and taxonomic classification.</title>
        <authorList>
            <person name="Goeker M."/>
        </authorList>
    </citation>
    <scope>NUCLEOTIDE SEQUENCE [LARGE SCALE GENOMIC DNA]</scope>
    <source>
        <strain evidence="3 4">DSM 25966</strain>
    </source>
</reference>